<keyword evidence="1 6" id="KW-0597">Phosphoprotein</keyword>
<evidence type="ECO:0000313" key="9">
    <source>
        <dbReference type="EMBL" id="BBO36033.1"/>
    </source>
</evidence>
<dbReference type="PROSITE" id="PS50110">
    <property type="entry name" value="RESPONSE_REGULATORY"/>
    <property type="match status" value="1"/>
</dbReference>
<dbReference type="Gene3D" id="3.40.50.2300">
    <property type="match status" value="1"/>
</dbReference>
<dbReference type="PROSITE" id="PS50043">
    <property type="entry name" value="HTH_LUXR_2"/>
    <property type="match status" value="1"/>
</dbReference>
<dbReference type="SMART" id="SM00448">
    <property type="entry name" value="REC"/>
    <property type="match status" value="1"/>
</dbReference>
<dbReference type="InterPro" id="IPR016032">
    <property type="entry name" value="Sig_transdc_resp-reg_C-effctor"/>
</dbReference>
<dbReference type="PANTHER" id="PTHR44688">
    <property type="entry name" value="DNA-BINDING TRANSCRIPTIONAL ACTIVATOR DEVR_DOSR"/>
    <property type="match status" value="1"/>
</dbReference>
<dbReference type="SUPFAM" id="SSF52172">
    <property type="entry name" value="CheY-like"/>
    <property type="match status" value="1"/>
</dbReference>
<feature type="domain" description="HTH luxR-type" evidence="7">
    <location>
        <begin position="140"/>
        <end position="205"/>
    </location>
</feature>
<name>A0A5K7XMV4_9BACT</name>
<dbReference type="Proteomes" id="UP000326837">
    <property type="component" value="Chromosome"/>
</dbReference>
<dbReference type="InterPro" id="IPR001789">
    <property type="entry name" value="Sig_transdc_resp-reg_receiver"/>
</dbReference>
<evidence type="ECO:0000256" key="5">
    <source>
        <dbReference type="ARBA" id="ARBA00023163"/>
    </source>
</evidence>
<dbReference type="GO" id="GO:0006355">
    <property type="term" value="P:regulation of DNA-templated transcription"/>
    <property type="evidence" value="ECO:0007669"/>
    <property type="project" value="InterPro"/>
</dbReference>
<gene>
    <name evidence="9" type="ORF">PLANPX_5645</name>
</gene>
<keyword evidence="5" id="KW-0804">Transcription</keyword>
<feature type="modified residue" description="4-aspartylphosphate" evidence="6">
    <location>
        <position position="59"/>
    </location>
</feature>
<evidence type="ECO:0000259" key="8">
    <source>
        <dbReference type="PROSITE" id="PS50110"/>
    </source>
</evidence>
<dbReference type="SUPFAM" id="SSF46894">
    <property type="entry name" value="C-terminal effector domain of the bipartite response regulators"/>
    <property type="match status" value="1"/>
</dbReference>
<evidence type="ECO:0000256" key="2">
    <source>
        <dbReference type="ARBA" id="ARBA00023012"/>
    </source>
</evidence>
<dbReference type="AlphaFoldDB" id="A0A5K7XMV4"/>
<dbReference type="KEGG" id="lpav:PLANPX_5645"/>
<evidence type="ECO:0000256" key="6">
    <source>
        <dbReference type="PROSITE-ProRule" id="PRU00169"/>
    </source>
</evidence>
<dbReference type="InterPro" id="IPR011006">
    <property type="entry name" value="CheY-like_superfamily"/>
</dbReference>
<evidence type="ECO:0000259" key="7">
    <source>
        <dbReference type="PROSITE" id="PS50043"/>
    </source>
</evidence>
<dbReference type="EMBL" id="AP021861">
    <property type="protein sequence ID" value="BBO36033.1"/>
    <property type="molecule type" value="Genomic_DNA"/>
</dbReference>
<protein>
    <submittedName>
        <fullName evidence="9">Two-component transcriptional response regulator</fullName>
    </submittedName>
</protein>
<dbReference type="Pfam" id="PF00072">
    <property type="entry name" value="Response_reg"/>
    <property type="match status" value="1"/>
</dbReference>
<dbReference type="RefSeq" id="WP_152101285.1">
    <property type="nucleotide sequence ID" value="NZ_AP021861.1"/>
</dbReference>
<sequence>MTPAPPPAPKLYVVDDDEQMRQSLAALLGALGHEVVTFSTPGGFHRFYRREMPGCLILDVRMPRQSGLELYEQLLHEGKRLPVIFITAHADVPTAVAAMKSGAVEFLEKPFDRQTLASRVERALALDAEWRSQEAEFAALATRIAVLNDRDRETLSMIQAGEPNKAMAAKLFISERAVEMRRSSLMKKLNVASVAELIDLTATHRLMSDLRQSRELR</sequence>
<evidence type="ECO:0000256" key="1">
    <source>
        <dbReference type="ARBA" id="ARBA00022553"/>
    </source>
</evidence>
<evidence type="ECO:0000256" key="4">
    <source>
        <dbReference type="ARBA" id="ARBA00023125"/>
    </source>
</evidence>
<keyword evidence="2" id="KW-0902">Two-component regulatory system</keyword>
<dbReference type="PRINTS" id="PR00038">
    <property type="entry name" value="HTHLUXR"/>
</dbReference>
<evidence type="ECO:0000313" key="10">
    <source>
        <dbReference type="Proteomes" id="UP000326837"/>
    </source>
</evidence>
<keyword evidence="10" id="KW-1185">Reference proteome</keyword>
<dbReference type="InterPro" id="IPR000792">
    <property type="entry name" value="Tscrpt_reg_LuxR_C"/>
</dbReference>
<dbReference type="InterPro" id="IPR036388">
    <property type="entry name" value="WH-like_DNA-bd_sf"/>
</dbReference>
<evidence type="ECO:0000256" key="3">
    <source>
        <dbReference type="ARBA" id="ARBA00023015"/>
    </source>
</evidence>
<keyword evidence="4" id="KW-0238">DNA-binding</keyword>
<dbReference type="GO" id="GO:0000160">
    <property type="term" value="P:phosphorelay signal transduction system"/>
    <property type="evidence" value="ECO:0007669"/>
    <property type="project" value="UniProtKB-KW"/>
</dbReference>
<dbReference type="PANTHER" id="PTHR44688:SF16">
    <property type="entry name" value="DNA-BINDING TRANSCRIPTIONAL ACTIVATOR DEVR_DOSR"/>
    <property type="match status" value="1"/>
</dbReference>
<organism evidence="9 10">
    <name type="scientific">Lacipirellula parvula</name>
    <dbReference type="NCBI Taxonomy" id="2650471"/>
    <lineage>
        <taxon>Bacteria</taxon>
        <taxon>Pseudomonadati</taxon>
        <taxon>Planctomycetota</taxon>
        <taxon>Planctomycetia</taxon>
        <taxon>Pirellulales</taxon>
        <taxon>Lacipirellulaceae</taxon>
        <taxon>Lacipirellula</taxon>
    </lineage>
</organism>
<keyword evidence="3" id="KW-0805">Transcription regulation</keyword>
<dbReference type="FunFam" id="3.40.50.2300:FF:000018">
    <property type="entry name" value="DNA-binding transcriptional regulator NtrC"/>
    <property type="match status" value="1"/>
</dbReference>
<dbReference type="SMART" id="SM00421">
    <property type="entry name" value="HTH_LUXR"/>
    <property type="match status" value="1"/>
</dbReference>
<accession>A0A5K7XMV4</accession>
<dbReference type="GO" id="GO:0003677">
    <property type="term" value="F:DNA binding"/>
    <property type="evidence" value="ECO:0007669"/>
    <property type="project" value="UniProtKB-KW"/>
</dbReference>
<dbReference type="Pfam" id="PF00196">
    <property type="entry name" value="GerE"/>
    <property type="match status" value="1"/>
</dbReference>
<proteinExistence type="predicted"/>
<dbReference type="CDD" id="cd06170">
    <property type="entry name" value="LuxR_C_like"/>
    <property type="match status" value="1"/>
</dbReference>
<dbReference type="Gene3D" id="1.10.10.10">
    <property type="entry name" value="Winged helix-like DNA-binding domain superfamily/Winged helix DNA-binding domain"/>
    <property type="match status" value="1"/>
</dbReference>
<feature type="domain" description="Response regulatory" evidence="8">
    <location>
        <begin position="10"/>
        <end position="124"/>
    </location>
</feature>
<reference evidence="10" key="1">
    <citation type="submission" date="2019-10" db="EMBL/GenBank/DDBJ databases">
        <title>Lacipirellula parvula gen. nov., sp. nov., representing a lineage of planctomycetes widespread in freshwater anoxic habitats, and description of the family Lacipirellulaceae.</title>
        <authorList>
            <person name="Dedysh S.N."/>
            <person name="Kulichevskaya I.S."/>
            <person name="Beletsky A.V."/>
            <person name="Rakitin A.L."/>
            <person name="Mardanov A.V."/>
            <person name="Ivanova A.A."/>
            <person name="Saltykova V.X."/>
            <person name="Rijpstra W.I.C."/>
            <person name="Sinninghe Damste J.S."/>
            <person name="Ravin N.V."/>
        </authorList>
    </citation>
    <scope>NUCLEOTIDE SEQUENCE [LARGE SCALE GENOMIC DNA]</scope>
    <source>
        <strain evidence="10">PX69</strain>
    </source>
</reference>